<evidence type="ECO:0000256" key="5">
    <source>
        <dbReference type="RuleBase" id="RU003910"/>
    </source>
</evidence>
<comment type="function">
    <text evidence="4">Binds as a heterodimer with protein bS6 to the central domain of the 16S rRNA, where it helps stabilize the platform of the 30S subunit.</text>
</comment>
<proteinExistence type="inferred from homology"/>
<dbReference type="GO" id="GO:0003735">
    <property type="term" value="F:structural constituent of ribosome"/>
    <property type="evidence" value="ECO:0007669"/>
    <property type="project" value="InterPro"/>
</dbReference>
<comment type="subunit">
    <text evidence="4">Part of the 30S ribosomal subunit. Forms a tight heterodimer with protein bS6.</text>
</comment>
<evidence type="ECO:0000256" key="4">
    <source>
        <dbReference type="HAMAP-Rule" id="MF_00270"/>
    </source>
</evidence>
<dbReference type="PANTHER" id="PTHR13479:SF40">
    <property type="entry name" value="SMALL RIBOSOMAL SUBUNIT PROTEIN BS18M"/>
    <property type="match status" value="1"/>
</dbReference>
<dbReference type="AlphaFoldDB" id="A0A1F8ETU5"/>
<comment type="similarity">
    <text evidence="1 4 5">Belongs to the bacterial ribosomal protein bS18 family.</text>
</comment>
<dbReference type="NCBIfam" id="TIGR00165">
    <property type="entry name" value="S18"/>
    <property type="match status" value="1"/>
</dbReference>
<dbReference type="HAMAP" id="MF_00270">
    <property type="entry name" value="Ribosomal_bS18"/>
    <property type="match status" value="1"/>
</dbReference>
<keyword evidence="2 4" id="KW-0689">Ribosomal protein</keyword>
<evidence type="ECO:0000313" key="6">
    <source>
        <dbReference type="EMBL" id="OGN03938.1"/>
    </source>
</evidence>
<reference evidence="6 7" key="1">
    <citation type="journal article" date="2016" name="Nat. Commun.">
        <title>Thousands of microbial genomes shed light on interconnected biogeochemical processes in an aquifer system.</title>
        <authorList>
            <person name="Anantharaman K."/>
            <person name="Brown C.T."/>
            <person name="Hug L.A."/>
            <person name="Sharon I."/>
            <person name="Castelle C.J."/>
            <person name="Probst A.J."/>
            <person name="Thomas B.C."/>
            <person name="Singh A."/>
            <person name="Wilkins M.J."/>
            <person name="Karaoz U."/>
            <person name="Brodie E.L."/>
            <person name="Williams K.H."/>
            <person name="Hubbard S.S."/>
            <person name="Banfield J.F."/>
        </authorList>
    </citation>
    <scope>NUCLEOTIDE SEQUENCE [LARGE SCALE GENOMIC DNA]</scope>
</reference>
<keyword evidence="3 4" id="KW-0687">Ribonucleoprotein</keyword>
<sequence>MFCTFCKDNINKVDYKNTQFLRKFVTSQFKIAAAKRNKLCDKHQRKVANAIKLARFMALMPYTRNQAIKR</sequence>
<evidence type="ECO:0000256" key="1">
    <source>
        <dbReference type="ARBA" id="ARBA00005589"/>
    </source>
</evidence>
<evidence type="ECO:0000313" key="7">
    <source>
        <dbReference type="Proteomes" id="UP000177419"/>
    </source>
</evidence>
<dbReference type="PANTHER" id="PTHR13479">
    <property type="entry name" value="30S RIBOSOMAL PROTEIN S18"/>
    <property type="match status" value="1"/>
</dbReference>
<name>A0A1F8ETU5_9BACT</name>
<dbReference type="GO" id="GO:0006412">
    <property type="term" value="P:translation"/>
    <property type="evidence" value="ECO:0007669"/>
    <property type="project" value="UniProtKB-UniRule"/>
</dbReference>
<dbReference type="EMBL" id="MGJJ01000031">
    <property type="protein sequence ID" value="OGN03938.1"/>
    <property type="molecule type" value="Genomic_DNA"/>
</dbReference>
<evidence type="ECO:0000256" key="3">
    <source>
        <dbReference type="ARBA" id="ARBA00023274"/>
    </source>
</evidence>
<comment type="caution">
    <text evidence="6">The sequence shown here is derived from an EMBL/GenBank/DDBJ whole genome shotgun (WGS) entry which is preliminary data.</text>
</comment>
<dbReference type="Pfam" id="PF01084">
    <property type="entry name" value="Ribosomal_S18"/>
    <property type="match status" value="1"/>
</dbReference>
<dbReference type="Gene3D" id="4.10.640.10">
    <property type="entry name" value="Ribosomal protein S18"/>
    <property type="match status" value="1"/>
</dbReference>
<organism evidence="6 7">
    <name type="scientific">Candidatus Yanofskybacteria bacterium RIFCSPHIGHO2_01_FULL_44_22</name>
    <dbReference type="NCBI Taxonomy" id="1802669"/>
    <lineage>
        <taxon>Bacteria</taxon>
        <taxon>Candidatus Yanofskyibacteriota</taxon>
    </lineage>
</organism>
<dbReference type="PRINTS" id="PR00974">
    <property type="entry name" value="RIBOSOMALS18"/>
</dbReference>
<protein>
    <recommendedName>
        <fullName evidence="4">Small ribosomal subunit protein bS18</fullName>
    </recommendedName>
</protein>
<keyword evidence="4" id="KW-0699">rRNA-binding</keyword>
<dbReference type="SUPFAM" id="SSF46911">
    <property type="entry name" value="Ribosomal protein S18"/>
    <property type="match status" value="1"/>
</dbReference>
<accession>A0A1F8ETU5</accession>
<dbReference type="InterPro" id="IPR001648">
    <property type="entry name" value="Ribosomal_bS18"/>
</dbReference>
<keyword evidence="4" id="KW-0694">RNA-binding</keyword>
<dbReference type="InterPro" id="IPR036870">
    <property type="entry name" value="Ribosomal_bS18_sf"/>
</dbReference>
<dbReference type="GO" id="GO:0022627">
    <property type="term" value="C:cytosolic small ribosomal subunit"/>
    <property type="evidence" value="ECO:0007669"/>
    <property type="project" value="TreeGrafter"/>
</dbReference>
<dbReference type="Proteomes" id="UP000177419">
    <property type="component" value="Unassembled WGS sequence"/>
</dbReference>
<gene>
    <name evidence="4" type="primary">rpsR</name>
    <name evidence="6" type="ORF">A2746_01880</name>
</gene>
<dbReference type="GO" id="GO:0070181">
    <property type="term" value="F:small ribosomal subunit rRNA binding"/>
    <property type="evidence" value="ECO:0007669"/>
    <property type="project" value="TreeGrafter"/>
</dbReference>
<evidence type="ECO:0000256" key="2">
    <source>
        <dbReference type="ARBA" id="ARBA00022980"/>
    </source>
</evidence>
<dbReference type="STRING" id="1802669.A2746_01880"/>